<evidence type="ECO:0000256" key="2">
    <source>
        <dbReference type="ARBA" id="ARBA00022618"/>
    </source>
</evidence>
<dbReference type="Pfam" id="PF07072">
    <property type="entry name" value="ZapD"/>
    <property type="match status" value="1"/>
</dbReference>
<proteinExistence type="predicted"/>
<evidence type="ECO:0000256" key="4">
    <source>
        <dbReference type="ARBA" id="ARBA00023306"/>
    </source>
</evidence>
<name>A0A948X221_9GAMM</name>
<dbReference type="InterPro" id="IPR036268">
    <property type="entry name" value="ZapD_sf"/>
</dbReference>
<dbReference type="Gene3D" id="2.60.440.10">
    <property type="entry name" value="YacF-like domains"/>
    <property type="match status" value="1"/>
</dbReference>
<dbReference type="PANTHER" id="PTHR39455">
    <property type="entry name" value="CELL DIVISION PROTEIN ZAPD"/>
    <property type="match status" value="1"/>
</dbReference>
<gene>
    <name evidence="5" type="primary">zapD</name>
    <name evidence="5" type="ORF">H9847_09220</name>
</gene>
<protein>
    <submittedName>
        <fullName evidence="5">Cell division protein ZapD</fullName>
    </submittedName>
</protein>
<keyword evidence="1" id="KW-0963">Cytoplasm</keyword>
<reference evidence="5" key="2">
    <citation type="submission" date="2021-04" db="EMBL/GenBank/DDBJ databases">
        <authorList>
            <person name="Gilroy R."/>
        </authorList>
    </citation>
    <scope>NUCLEOTIDE SEQUENCE</scope>
    <source>
        <strain evidence="5">378</strain>
    </source>
</reference>
<dbReference type="Proteomes" id="UP000733611">
    <property type="component" value="Unassembled WGS sequence"/>
</dbReference>
<accession>A0A948X221</accession>
<organism evidence="5 6">
    <name type="scientific">Candidatus Anaerobiospirillum pullicola</name>
    <dbReference type="NCBI Taxonomy" id="2838451"/>
    <lineage>
        <taxon>Bacteria</taxon>
        <taxon>Pseudomonadati</taxon>
        <taxon>Pseudomonadota</taxon>
        <taxon>Gammaproteobacteria</taxon>
        <taxon>Aeromonadales</taxon>
        <taxon>Succinivibrionaceae</taxon>
        <taxon>Anaerobiospirillum</taxon>
    </lineage>
</organism>
<dbReference type="EMBL" id="JAHLFE010000188">
    <property type="protein sequence ID" value="MBU3845021.1"/>
    <property type="molecule type" value="Genomic_DNA"/>
</dbReference>
<evidence type="ECO:0000313" key="5">
    <source>
        <dbReference type="EMBL" id="MBU3845021.1"/>
    </source>
</evidence>
<dbReference type="InterPro" id="IPR027462">
    <property type="entry name" value="ZapD_C"/>
</dbReference>
<comment type="caution">
    <text evidence="5">The sequence shown here is derived from an EMBL/GenBank/DDBJ whole genome shotgun (WGS) entry which is preliminary data.</text>
</comment>
<keyword evidence="4" id="KW-0131">Cell cycle</keyword>
<dbReference type="Gene3D" id="1.10.3900.10">
    <property type="entry name" value="YacF-like"/>
    <property type="match status" value="1"/>
</dbReference>
<keyword evidence="3" id="KW-0717">Septation</keyword>
<dbReference type="PANTHER" id="PTHR39455:SF1">
    <property type="entry name" value="CELL DIVISION PROTEIN ZAPD"/>
    <property type="match status" value="1"/>
</dbReference>
<dbReference type="SUPFAM" id="SSF160950">
    <property type="entry name" value="YacF-like"/>
    <property type="match status" value="1"/>
</dbReference>
<dbReference type="AlphaFoldDB" id="A0A948X221"/>
<evidence type="ECO:0000256" key="1">
    <source>
        <dbReference type="ARBA" id="ARBA00022490"/>
    </source>
</evidence>
<reference evidence="5" key="1">
    <citation type="journal article" date="2021" name="PeerJ">
        <title>Extensive microbial diversity within the chicken gut microbiome revealed by metagenomics and culture.</title>
        <authorList>
            <person name="Gilroy R."/>
            <person name="Ravi A."/>
            <person name="Getino M."/>
            <person name="Pursley I."/>
            <person name="Horton D.L."/>
            <person name="Alikhan N.F."/>
            <person name="Baker D."/>
            <person name="Gharbi K."/>
            <person name="Hall N."/>
            <person name="Watson M."/>
            <person name="Adriaenssens E.M."/>
            <person name="Foster-Nyarko E."/>
            <person name="Jarju S."/>
            <person name="Secka A."/>
            <person name="Antonio M."/>
            <person name="Oren A."/>
            <person name="Chaudhuri R.R."/>
            <person name="La Ragione R."/>
            <person name="Hildebrand F."/>
            <person name="Pallen M.J."/>
        </authorList>
    </citation>
    <scope>NUCLEOTIDE SEQUENCE</scope>
    <source>
        <strain evidence="5">378</strain>
    </source>
</reference>
<evidence type="ECO:0000313" key="6">
    <source>
        <dbReference type="Proteomes" id="UP000733611"/>
    </source>
</evidence>
<dbReference type="InterPro" id="IPR009777">
    <property type="entry name" value="ZapD"/>
</dbReference>
<dbReference type="GO" id="GO:0032153">
    <property type="term" value="C:cell division site"/>
    <property type="evidence" value="ECO:0007669"/>
    <property type="project" value="TreeGrafter"/>
</dbReference>
<evidence type="ECO:0000256" key="3">
    <source>
        <dbReference type="ARBA" id="ARBA00023210"/>
    </source>
</evidence>
<dbReference type="GO" id="GO:0000917">
    <property type="term" value="P:division septum assembly"/>
    <property type="evidence" value="ECO:0007669"/>
    <property type="project" value="UniProtKB-KW"/>
</dbReference>
<sequence>MSNMFVYDFPLSPKARTYLKFEAIFKRVQDCAEVKTEAETMCLMRGLVDFIDLIDGSGALKIDIGKDLDKLKQKLLAWQSYPDADAGLLQELLEQISTSHQALNTFTRQRTVLQNDPVMESIKPRFLTPAGVNDFDTPLFIFWTHLSHEEKMQSVSKWVRELDCIRIPVQTILKLWRLCSDYQTRVATNGFMQETSEPCELIEIKYPQHVRGYPVVSGFQSNINVRFLPYTKGAPVGDITFELAYVRGGIG</sequence>
<keyword evidence="2 5" id="KW-0132">Cell division</keyword>
<dbReference type="GO" id="GO:0043093">
    <property type="term" value="P:FtsZ-dependent cytokinesis"/>
    <property type="evidence" value="ECO:0007669"/>
    <property type="project" value="TreeGrafter"/>
</dbReference>